<sequence length="119" mass="13306">MKKYVVAFLLTICSFSLFSQNISPDDIKEGSEFKIGKPLVESYKHINFPKPNFIIKRGGIVNYKNIEGSSVLVTDIKEKKNGTTIAKIKRKDGKRFFGSYKVVTVDIDNALTSGELIAD</sequence>
<accession>A0A3N4PEJ4</accession>
<gene>
    <name evidence="2" type="ORF">EGM88_07240</name>
</gene>
<name>A0A3N4PEJ4_9FLAO</name>
<organism evidence="2 3">
    <name type="scientific">Aureibaculum marinum</name>
    <dbReference type="NCBI Taxonomy" id="2487930"/>
    <lineage>
        <taxon>Bacteria</taxon>
        <taxon>Pseudomonadati</taxon>
        <taxon>Bacteroidota</taxon>
        <taxon>Flavobacteriia</taxon>
        <taxon>Flavobacteriales</taxon>
        <taxon>Flavobacteriaceae</taxon>
        <taxon>Aureibaculum</taxon>
    </lineage>
</organism>
<dbReference type="RefSeq" id="WP_123897312.1">
    <property type="nucleotide sequence ID" value="NZ_RPFJ01000008.1"/>
</dbReference>
<dbReference type="OrthoDB" id="1446823at2"/>
<feature type="signal peptide" evidence="1">
    <location>
        <begin position="1"/>
        <end position="19"/>
    </location>
</feature>
<feature type="chain" id="PRO_5018040867" description="Dihydroorotase" evidence="1">
    <location>
        <begin position="20"/>
        <end position="119"/>
    </location>
</feature>
<evidence type="ECO:0000313" key="3">
    <source>
        <dbReference type="Proteomes" id="UP000270856"/>
    </source>
</evidence>
<dbReference type="Proteomes" id="UP000270856">
    <property type="component" value="Unassembled WGS sequence"/>
</dbReference>
<evidence type="ECO:0008006" key="4">
    <source>
        <dbReference type="Google" id="ProtNLM"/>
    </source>
</evidence>
<dbReference type="EMBL" id="RPFJ01000008">
    <property type="protein sequence ID" value="RPD97953.1"/>
    <property type="molecule type" value="Genomic_DNA"/>
</dbReference>
<evidence type="ECO:0000256" key="1">
    <source>
        <dbReference type="SAM" id="SignalP"/>
    </source>
</evidence>
<keyword evidence="3" id="KW-1185">Reference proteome</keyword>
<reference evidence="2 3" key="1">
    <citation type="submission" date="2018-11" db="EMBL/GenBank/DDBJ databases">
        <title>Aureibaculum marinum gen. nov., sp. nov., a member of the family Flavobacteriaceae isolated from the Bohai Sea.</title>
        <authorList>
            <person name="Ji X."/>
        </authorList>
    </citation>
    <scope>NUCLEOTIDE SEQUENCE [LARGE SCALE GENOMIC DNA]</scope>
    <source>
        <strain evidence="2 3">BH-SD17</strain>
    </source>
</reference>
<dbReference type="AlphaFoldDB" id="A0A3N4PEJ4"/>
<comment type="caution">
    <text evidence="2">The sequence shown here is derived from an EMBL/GenBank/DDBJ whole genome shotgun (WGS) entry which is preliminary data.</text>
</comment>
<proteinExistence type="predicted"/>
<protein>
    <recommendedName>
        <fullName evidence="4">Dihydroorotase</fullName>
    </recommendedName>
</protein>
<keyword evidence="1" id="KW-0732">Signal</keyword>
<evidence type="ECO:0000313" key="2">
    <source>
        <dbReference type="EMBL" id="RPD97953.1"/>
    </source>
</evidence>